<accession>G0NS31</accession>
<dbReference type="AlphaFoldDB" id="G0NS31"/>
<evidence type="ECO:0000256" key="1">
    <source>
        <dbReference type="SAM" id="MobiDB-lite"/>
    </source>
</evidence>
<protein>
    <submittedName>
        <fullName evidence="2">Uncharacterized protein</fullName>
    </submittedName>
</protein>
<feature type="compositionally biased region" description="Acidic residues" evidence="1">
    <location>
        <begin position="101"/>
        <end position="115"/>
    </location>
</feature>
<gene>
    <name evidence="2" type="ORF">CAEBREN_03008</name>
</gene>
<reference evidence="3" key="1">
    <citation type="submission" date="2011-07" db="EMBL/GenBank/DDBJ databases">
        <authorList>
            <consortium name="Caenorhabditis brenneri Sequencing and Analysis Consortium"/>
            <person name="Wilson R.K."/>
        </authorList>
    </citation>
    <scope>NUCLEOTIDE SEQUENCE [LARGE SCALE GENOMIC DNA]</scope>
    <source>
        <strain evidence="3">PB2801</strain>
    </source>
</reference>
<feature type="region of interest" description="Disordered" evidence="1">
    <location>
        <begin position="69"/>
        <end position="157"/>
    </location>
</feature>
<dbReference type="EMBL" id="GL379935">
    <property type="protein sequence ID" value="EGT36436.1"/>
    <property type="molecule type" value="Genomic_DNA"/>
</dbReference>
<dbReference type="HOGENOM" id="CLU_1679475_0_0_1"/>
<sequence length="157" mass="17848">MEKLDPLDYGTQTFDHKPQQPSKRIVKPNSKYGYIPFSIPTTRTTTTNSSIADPPPQKKIRMMQLEVKKEVIEPDEVDPLSFPAPKRERGRPKKEQAVDLHEEDSEDDQADDEPQTEPKKGFSDSYSCFIPGKQKKNQKFVPKNAKIKSARAMTNGS</sequence>
<evidence type="ECO:0000313" key="3">
    <source>
        <dbReference type="Proteomes" id="UP000008068"/>
    </source>
</evidence>
<proteinExistence type="predicted"/>
<feature type="region of interest" description="Disordered" evidence="1">
    <location>
        <begin position="1"/>
        <end position="57"/>
    </location>
</feature>
<name>G0NS31_CAEBE</name>
<evidence type="ECO:0000313" key="2">
    <source>
        <dbReference type="EMBL" id="EGT36436.1"/>
    </source>
</evidence>
<keyword evidence="3" id="KW-1185">Reference proteome</keyword>
<dbReference type="Proteomes" id="UP000008068">
    <property type="component" value="Unassembled WGS sequence"/>
</dbReference>
<dbReference type="InParanoid" id="G0NS31"/>
<organism evidence="3">
    <name type="scientific">Caenorhabditis brenneri</name>
    <name type="common">Nematode worm</name>
    <dbReference type="NCBI Taxonomy" id="135651"/>
    <lineage>
        <taxon>Eukaryota</taxon>
        <taxon>Metazoa</taxon>
        <taxon>Ecdysozoa</taxon>
        <taxon>Nematoda</taxon>
        <taxon>Chromadorea</taxon>
        <taxon>Rhabditida</taxon>
        <taxon>Rhabditina</taxon>
        <taxon>Rhabditomorpha</taxon>
        <taxon>Rhabditoidea</taxon>
        <taxon>Rhabditidae</taxon>
        <taxon>Peloderinae</taxon>
        <taxon>Caenorhabditis</taxon>
    </lineage>
</organism>